<keyword evidence="1" id="KW-1133">Transmembrane helix</keyword>
<dbReference type="AlphaFoldDB" id="A0A410RYV3"/>
<evidence type="ECO:0008006" key="4">
    <source>
        <dbReference type="Google" id="ProtNLM"/>
    </source>
</evidence>
<organism evidence="2 3">
    <name type="scientific">Corallococcus coralloides</name>
    <name type="common">Myxococcus coralloides</name>
    <dbReference type="NCBI Taxonomy" id="184914"/>
    <lineage>
        <taxon>Bacteria</taxon>
        <taxon>Pseudomonadati</taxon>
        <taxon>Myxococcota</taxon>
        <taxon>Myxococcia</taxon>
        <taxon>Myxococcales</taxon>
        <taxon>Cystobacterineae</taxon>
        <taxon>Myxococcaceae</taxon>
        <taxon>Corallococcus</taxon>
    </lineage>
</organism>
<gene>
    <name evidence="2" type="ORF">EJ065_5508</name>
</gene>
<name>A0A410RYV3_CORCK</name>
<evidence type="ECO:0000313" key="2">
    <source>
        <dbReference type="EMBL" id="QAT87042.1"/>
    </source>
</evidence>
<keyword evidence="1" id="KW-0472">Membrane</keyword>
<reference evidence="2 3" key="1">
    <citation type="submission" date="2018-12" db="EMBL/GenBank/DDBJ databases">
        <title>Complete Genome Sequence of the Corallopyronin A producing Myxobacterium Corallococcus coralloides B035.</title>
        <authorList>
            <person name="Bouhired S.M."/>
            <person name="Rupp O."/>
            <person name="Blom J."/>
            <person name="Schaeberle T.F."/>
            <person name="Kehraus S."/>
            <person name="Schiefer A."/>
            <person name="Pfarr K."/>
            <person name="Goesmann A."/>
            <person name="Hoerauf A."/>
            <person name="Koenig G.M."/>
        </authorList>
    </citation>
    <scope>NUCLEOTIDE SEQUENCE [LARGE SCALE GENOMIC DNA]</scope>
    <source>
        <strain evidence="2 3">B035</strain>
    </source>
</reference>
<protein>
    <recommendedName>
        <fullName evidence="4">ActD-like protein</fullName>
    </recommendedName>
</protein>
<keyword evidence="1" id="KW-0812">Transmembrane</keyword>
<proteinExistence type="predicted"/>
<dbReference type="RefSeq" id="WP_128798485.1">
    <property type="nucleotide sequence ID" value="NZ_CP034669.1"/>
</dbReference>
<evidence type="ECO:0000313" key="3">
    <source>
        <dbReference type="Proteomes" id="UP000288758"/>
    </source>
</evidence>
<dbReference type="Proteomes" id="UP000288758">
    <property type="component" value="Chromosome"/>
</dbReference>
<evidence type="ECO:0000256" key="1">
    <source>
        <dbReference type="SAM" id="Phobius"/>
    </source>
</evidence>
<dbReference type="EMBL" id="CP034669">
    <property type="protein sequence ID" value="QAT87042.1"/>
    <property type="molecule type" value="Genomic_DNA"/>
</dbReference>
<sequence length="239" mass="25242">MAEHLTRLELDEWLSGLDGSGRAERHVADCPACGMIAERMKQARASSLAQPRAKAVLARLEEKRARSARPWWSWGVPLVTALAVGLAMVVYVPRGAEDGVRLKGTVALWLLSVQGAPVQDARPGEQVTLAVGTGPYRNVLVLAVDESGAVDALWPGDGKASGTVEPGAEVRLSPALEVTPGSVALHAFFSDAPLDVEQVREALTARVAEARAKGQGPLEVATPEGIGKARARTLLRVVP</sequence>
<feature type="transmembrane region" description="Helical" evidence="1">
    <location>
        <begin position="71"/>
        <end position="92"/>
    </location>
</feature>
<accession>A0A410RYV3</accession>